<dbReference type="Proteomes" id="UP001178508">
    <property type="component" value="Chromosome 17"/>
</dbReference>
<accession>A0AAV1GXX0</accession>
<evidence type="ECO:0000313" key="1">
    <source>
        <dbReference type="EMBL" id="CAJ1078070.1"/>
    </source>
</evidence>
<sequence>MADRLGAEGIIATGKTFTNHFVAAVNKMAVDPSAKVSSLRLVILEELMLDNNVELCRNIVHDKDQCYLEKFLIKIRAA</sequence>
<proteinExistence type="predicted"/>
<protein>
    <submittedName>
        <fullName evidence="1">Uncharacterized protein LOC117824239</fullName>
    </submittedName>
</protein>
<keyword evidence="2" id="KW-1185">Reference proteome</keyword>
<name>A0AAV1GXX0_XYRNO</name>
<dbReference type="AlphaFoldDB" id="A0AAV1GXX0"/>
<gene>
    <name evidence="1" type="ORF">XNOV1_A017435</name>
</gene>
<organism evidence="1 2">
    <name type="scientific">Xyrichtys novacula</name>
    <name type="common">Pearly razorfish</name>
    <name type="synonym">Hemipteronotus novacula</name>
    <dbReference type="NCBI Taxonomy" id="13765"/>
    <lineage>
        <taxon>Eukaryota</taxon>
        <taxon>Metazoa</taxon>
        <taxon>Chordata</taxon>
        <taxon>Craniata</taxon>
        <taxon>Vertebrata</taxon>
        <taxon>Euteleostomi</taxon>
        <taxon>Actinopterygii</taxon>
        <taxon>Neopterygii</taxon>
        <taxon>Teleostei</taxon>
        <taxon>Neoteleostei</taxon>
        <taxon>Acanthomorphata</taxon>
        <taxon>Eupercaria</taxon>
        <taxon>Labriformes</taxon>
        <taxon>Labridae</taxon>
        <taxon>Xyrichtys</taxon>
    </lineage>
</organism>
<reference evidence="1" key="1">
    <citation type="submission" date="2023-08" db="EMBL/GenBank/DDBJ databases">
        <authorList>
            <person name="Alioto T."/>
            <person name="Alioto T."/>
            <person name="Gomez Garrido J."/>
        </authorList>
    </citation>
    <scope>NUCLEOTIDE SEQUENCE</scope>
</reference>
<dbReference type="EMBL" id="OY660880">
    <property type="protein sequence ID" value="CAJ1078070.1"/>
    <property type="molecule type" value="Genomic_DNA"/>
</dbReference>
<evidence type="ECO:0000313" key="2">
    <source>
        <dbReference type="Proteomes" id="UP001178508"/>
    </source>
</evidence>